<keyword evidence="3" id="KW-1185">Reference proteome</keyword>
<reference evidence="3" key="1">
    <citation type="journal article" date="2015" name="PLoS Genet.">
        <title>Genome Sequence and Transcriptome Analyses of Chrysochromulina tobin: Metabolic Tools for Enhanced Algal Fitness in the Prominent Order Prymnesiales (Haptophyceae).</title>
        <authorList>
            <person name="Hovde B.T."/>
            <person name="Deodato C.R."/>
            <person name="Hunsperger H.M."/>
            <person name="Ryken S.A."/>
            <person name="Yost W."/>
            <person name="Jha R.K."/>
            <person name="Patterson J."/>
            <person name="Monnat R.J. Jr."/>
            <person name="Barlow S.B."/>
            <person name="Starkenburg S.R."/>
            <person name="Cattolico R.A."/>
        </authorList>
    </citation>
    <scope>NUCLEOTIDE SEQUENCE</scope>
    <source>
        <strain evidence="3">CCMP291</strain>
    </source>
</reference>
<gene>
    <name evidence="2" type="ORF">Ctob_004406</name>
</gene>
<dbReference type="EMBL" id="JWZX01003089">
    <property type="protein sequence ID" value="KOO24487.1"/>
    <property type="molecule type" value="Genomic_DNA"/>
</dbReference>
<protein>
    <submittedName>
        <fullName evidence="2">Uncharacterized protein</fullName>
    </submittedName>
</protein>
<evidence type="ECO:0000313" key="2">
    <source>
        <dbReference type="EMBL" id="KOO24487.1"/>
    </source>
</evidence>
<comment type="caution">
    <text evidence="2">The sequence shown here is derived from an EMBL/GenBank/DDBJ whole genome shotgun (WGS) entry which is preliminary data.</text>
</comment>
<dbReference type="Proteomes" id="UP000037460">
    <property type="component" value="Unassembled WGS sequence"/>
</dbReference>
<dbReference type="AlphaFoldDB" id="A0A0M0JDS0"/>
<sequence>MRVALFLVRFSFCACKLPFDPLTDHISHDCWVPDYCEPEHFEYKLCKLRLRGRGQNQEYTCPDGEYCEELDCPLKCWLPSSCECLKMGPHEGRMMCAEGGCFKHPSTQWGLCRPHASDAELASKEGGKDEDEMLPTGFHFWTPDELLYNAKLHIDEGHHYARPREPKPFAKEEL</sequence>
<organism evidence="2 3">
    <name type="scientific">Chrysochromulina tobinii</name>
    <dbReference type="NCBI Taxonomy" id="1460289"/>
    <lineage>
        <taxon>Eukaryota</taxon>
        <taxon>Haptista</taxon>
        <taxon>Haptophyta</taxon>
        <taxon>Prymnesiophyceae</taxon>
        <taxon>Prymnesiales</taxon>
        <taxon>Chrysochromulinaceae</taxon>
        <taxon>Chrysochromulina</taxon>
    </lineage>
</organism>
<evidence type="ECO:0000256" key="1">
    <source>
        <dbReference type="SAM" id="SignalP"/>
    </source>
</evidence>
<feature type="chain" id="PRO_5012813868" evidence="1">
    <location>
        <begin position="16"/>
        <end position="174"/>
    </location>
</feature>
<accession>A0A0M0JDS0</accession>
<proteinExistence type="predicted"/>
<feature type="signal peptide" evidence="1">
    <location>
        <begin position="1"/>
        <end position="15"/>
    </location>
</feature>
<evidence type="ECO:0000313" key="3">
    <source>
        <dbReference type="Proteomes" id="UP000037460"/>
    </source>
</evidence>
<name>A0A0M0JDS0_9EUKA</name>
<keyword evidence="1" id="KW-0732">Signal</keyword>